<dbReference type="EMBL" id="JACEFO010002316">
    <property type="protein sequence ID" value="KAF8666114.1"/>
    <property type="molecule type" value="Genomic_DNA"/>
</dbReference>
<protein>
    <submittedName>
        <fullName evidence="1">Uncharacterized protein</fullName>
    </submittedName>
</protein>
<organism evidence="1 2">
    <name type="scientific">Digitaria exilis</name>
    <dbReference type="NCBI Taxonomy" id="1010633"/>
    <lineage>
        <taxon>Eukaryota</taxon>
        <taxon>Viridiplantae</taxon>
        <taxon>Streptophyta</taxon>
        <taxon>Embryophyta</taxon>
        <taxon>Tracheophyta</taxon>
        <taxon>Spermatophyta</taxon>
        <taxon>Magnoliopsida</taxon>
        <taxon>Liliopsida</taxon>
        <taxon>Poales</taxon>
        <taxon>Poaceae</taxon>
        <taxon>PACMAD clade</taxon>
        <taxon>Panicoideae</taxon>
        <taxon>Panicodae</taxon>
        <taxon>Paniceae</taxon>
        <taxon>Anthephorinae</taxon>
        <taxon>Digitaria</taxon>
    </lineage>
</organism>
<name>A0A835AR25_9POAL</name>
<gene>
    <name evidence="1" type="ORF">HU200_053829</name>
</gene>
<proteinExistence type="predicted"/>
<comment type="caution">
    <text evidence="1">The sequence shown here is derived from an EMBL/GenBank/DDBJ whole genome shotgun (WGS) entry which is preliminary data.</text>
</comment>
<reference evidence="1" key="1">
    <citation type="submission" date="2020-07" db="EMBL/GenBank/DDBJ databases">
        <title>Genome sequence and genetic diversity analysis of an under-domesticated orphan crop, white fonio (Digitaria exilis).</title>
        <authorList>
            <person name="Bennetzen J.L."/>
            <person name="Chen S."/>
            <person name="Ma X."/>
            <person name="Wang X."/>
            <person name="Yssel A.E.J."/>
            <person name="Chaluvadi S.R."/>
            <person name="Johnson M."/>
            <person name="Gangashetty P."/>
            <person name="Hamidou F."/>
            <person name="Sanogo M.D."/>
            <person name="Zwaenepoel A."/>
            <person name="Wallace J."/>
            <person name="Van De Peer Y."/>
            <person name="Van Deynze A."/>
        </authorList>
    </citation>
    <scope>NUCLEOTIDE SEQUENCE</scope>
    <source>
        <tissue evidence="1">Leaves</tissue>
    </source>
</reference>
<sequence>MKAPISVDGKVFHAAPRTHLASPPLISVTEVWLATSLLHLAT</sequence>
<evidence type="ECO:0000313" key="2">
    <source>
        <dbReference type="Proteomes" id="UP000636709"/>
    </source>
</evidence>
<dbReference type="Proteomes" id="UP000636709">
    <property type="component" value="Unassembled WGS sequence"/>
</dbReference>
<evidence type="ECO:0000313" key="1">
    <source>
        <dbReference type="EMBL" id="KAF8666114.1"/>
    </source>
</evidence>
<accession>A0A835AR25</accession>
<dbReference type="AlphaFoldDB" id="A0A835AR25"/>
<keyword evidence="2" id="KW-1185">Reference proteome</keyword>